<comment type="caution">
    <text evidence="2">The sequence shown here is derived from an EMBL/GenBank/DDBJ whole genome shotgun (WGS) entry which is preliminary data.</text>
</comment>
<reference evidence="2" key="1">
    <citation type="journal article" date="2020" name="mSystems">
        <title>Genome- and Community-Level Interaction Insights into Carbon Utilization and Element Cycling Functions of Hydrothermarchaeota in Hydrothermal Sediment.</title>
        <authorList>
            <person name="Zhou Z."/>
            <person name="Liu Y."/>
            <person name="Xu W."/>
            <person name="Pan J."/>
            <person name="Luo Z.H."/>
            <person name="Li M."/>
        </authorList>
    </citation>
    <scope>NUCLEOTIDE SEQUENCE [LARGE SCALE GENOMIC DNA]</scope>
    <source>
        <strain evidence="2">HyVt-570</strain>
    </source>
</reference>
<dbReference type="EMBL" id="DRPZ01000045">
    <property type="protein sequence ID" value="HGY08748.1"/>
    <property type="molecule type" value="Genomic_DNA"/>
</dbReference>
<sequence>MLDELGQAIAIVLVFLASDSALRSLLPKLRLKALTPLRLSLSFAIVAAIIKWATIVQLPLRDVVFTSALLFAVVVADCVYCAASSRLRPAFPCKDEAGIFSTACSNAPLAFGIVLSPLPALVVLAGAKSTNILATYMSALLIFVVVEALFKMARRALVPKSGPDRNK</sequence>
<feature type="transmembrane region" description="Helical" evidence="1">
    <location>
        <begin position="133"/>
        <end position="150"/>
    </location>
</feature>
<dbReference type="AlphaFoldDB" id="A0A7C4V4Q5"/>
<keyword evidence="1" id="KW-0812">Transmembrane</keyword>
<gene>
    <name evidence="2" type="ORF">ENK37_01650</name>
</gene>
<evidence type="ECO:0000313" key="2">
    <source>
        <dbReference type="EMBL" id="HGY08748.1"/>
    </source>
</evidence>
<feature type="transmembrane region" description="Helical" evidence="1">
    <location>
        <begin position="38"/>
        <end position="58"/>
    </location>
</feature>
<feature type="transmembrane region" description="Helical" evidence="1">
    <location>
        <begin position="64"/>
        <end position="83"/>
    </location>
</feature>
<accession>A0A7C4V4Q5</accession>
<dbReference type="Proteomes" id="UP000885759">
    <property type="component" value="Unassembled WGS sequence"/>
</dbReference>
<feature type="transmembrane region" description="Helical" evidence="1">
    <location>
        <begin position="104"/>
        <end position="127"/>
    </location>
</feature>
<name>A0A7C4V4Q5_9DEIN</name>
<feature type="transmembrane region" description="Helical" evidence="1">
    <location>
        <begin position="6"/>
        <end position="26"/>
    </location>
</feature>
<evidence type="ECO:0000256" key="1">
    <source>
        <dbReference type="SAM" id="Phobius"/>
    </source>
</evidence>
<organism evidence="2">
    <name type="scientific">Oceanithermus profundus</name>
    <dbReference type="NCBI Taxonomy" id="187137"/>
    <lineage>
        <taxon>Bacteria</taxon>
        <taxon>Thermotogati</taxon>
        <taxon>Deinococcota</taxon>
        <taxon>Deinococci</taxon>
        <taxon>Thermales</taxon>
        <taxon>Thermaceae</taxon>
        <taxon>Oceanithermus</taxon>
    </lineage>
</organism>
<protein>
    <submittedName>
        <fullName evidence="2">Uncharacterized protein</fullName>
    </submittedName>
</protein>
<keyword evidence="1" id="KW-1133">Transmembrane helix</keyword>
<keyword evidence="1" id="KW-0472">Membrane</keyword>
<proteinExistence type="predicted"/>